<evidence type="ECO:0000256" key="1">
    <source>
        <dbReference type="ARBA" id="ARBA00009437"/>
    </source>
</evidence>
<dbReference type="AlphaFoldDB" id="A0AAV2VWE8"/>
<keyword evidence="4" id="KW-0804">Transcription</keyword>
<gene>
    <name evidence="6" type="ORF">VIBNISOn1_710024</name>
</gene>
<comment type="similarity">
    <text evidence="1">Belongs to the LysR transcriptional regulatory family.</text>
</comment>
<dbReference type="SUPFAM" id="SSF46785">
    <property type="entry name" value="Winged helix' DNA-binding domain"/>
    <property type="match status" value="1"/>
</dbReference>
<evidence type="ECO:0000313" key="7">
    <source>
        <dbReference type="Proteomes" id="UP000018211"/>
    </source>
</evidence>
<dbReference type="SUPFAM" id="SSF53850">
    <property type="entry name" value="Periplasmic binding protein-like II"/>
    <property type="match status" value="1"/>
</dbReference>
<dbReference type="InterPro" id="IPR050950">
    <property type="entry name" value="HTH-type_LysR_regulators"/>
</dbReference>
<reference evidence="6 7" key="1">
    <citation type="journal article" date="2013" name="ISME J.">
        <title>Comparative genomics of pathogenic lineages of Vibrio nigripulchritudo identifies virulence-associated traits.</title>
        <authorList>
            <person name="Goudenege D."/>
            <person name="Labreuche Y."/>
            <person name="Krin E."/>
            <person name="Ansquer D."/>
            <person name="Mangenot S."/>
            <person name="Calteau A."/>
            <person name="Medigue C."/>
            <person name="Mazel D."/>
            <person name="Polz M.F."/>
            <person name="Le Roux F."/>
        </authorList>
    </citation>
    <scope>NUCLEOTIDE SEQUENCE [LARGE SCALE GENOMIC DNA]</scope>
    <source>
        <strain evidence="6 7">SOn1</strain>
    </source>
</reference>
<dbReference type="Gene3D" id="3.40.190.290">
    <property type="match status" value="1"/>
</dbReference>
<dbReference type="InterPro" id="IPR000847">
    <property type="entry name" value="LysR_HTH_N"/>
</dbReference>
<dbReference type="InterPro" id="IPR036390">
    <property type="entry name" value="WH_DNA-bd_sf"/>
</dbReference>
<name>A0AAV2VWE8_9VIBR</name>
<dbReference type="InterPro" id="IPR005119">
    <property type="entry name" value="LysR_subst-bd"/>
</dbReference>
<dbReference type="PRINTS" id="PR00039">
    <property type="entry name" value="HTHLYSR"/>
</dbReference>
<evidence type="ECO:0000256" key="2">
    <source>
        <dbReference type="ARBA" id="ARBA00023015"/>
    </source>
</evidence>
<dbReference type="GO" id="GO:0005829">
    <property type="term" value="C:cytosol"/>
    <property type="evidence" value="ECO:0007669"/>
    <property type="project" value="TreeGrafter"/>
</dbReference>
<dbReference type="PROSITE" id="PS50931">
    <property type="entry name" value="HTH_LYSR"/>
    <property type="match status" value="1"/>
</dbReference>
<dbReference type="PANTHER" id="PTHR30419">
    <property type="entry name" value="HTH-TYPE TRANSCRIPTIONAL REGULATOR YBHD"/>
    <property type="match status" value="1"/>
</dbReference>
<protein>
    <submittedName>
        <fullName evidence="6">Transcriptional regulator, LysR family</fullName>
    </submittedName>
</protein>
<proteinExistence type="inferred from homology"/>
<dbReference type="GO" id="GO:0003677">
    <property type="term" value="F:DNA binding"/>
    <property type="evidence" value="ECO:0007669"/>
    <property type="project" value="UniProtKB-KW"/>
</dbReference>
<dbReference type="Proteomes" id="UP000018211">
    <property type="component" value="Unassembled WGS sequence"/>
</dbReference>
<dbReference type="InterPro" id="IPR036388">
    <property type="entry name" value="WH-like_DNA-bd_sf"/>
</dbReference>
<dbReference type="PANTHER" id="PTHR30419:SF8">
    <property type="entry name" value="NITROGEN ASSIMILATION TRANSCRIPTIONAL ACTIVATOR-RELATED"/>
    <property type="match status" value="1"/>
</dbReference>
<accession>A0AAV2VWE8</accession>
<dbReference type="GO" id="GO:0003700">
    <property type="term" value="F:DNA-binding transcription factor activity"/>
    <property type="evidence" value="ECO:0007669"/>
    <property type="project" value="InterPro"/>
</dbReference>
<dbReference type="EMBL" id="CAOF01000166">
    <property type="protein sequence ID" value="CCO48924.1"/>
    <property type="molecule type" value="Genomic_DNA"/>
</dbReference>
<evidence type="ECO:0000256" key="3">
    <source>
        <dbReference type="ARBA" id="ARBA00023125"/>
    </source>
</evidence>
<dbReference type="Gene3D" id="1.10.10.10">
    <property type="entry name" value="Winged helix-like DNA-binding domain superfamily/Winged helix DNA-binding domain"/>
    <property type="match status" value="1"/>
</dbReference>
<comment type="caution">
    <text evidence="6">The sequence shown here is derived from an EMBL/GenBank/DDBJ whole genome shotgun (WGS) entry which is preliminary data.</text>
</comment>
<keyword evidence="3" id="KW-0238">DNA-binding</keyword>
<evidence type="ECO:0000313" key="6">
    <source>
        <dbReference type="EMBL" id="CCO48924.1"/>
    </source>
</evidence>
<organism evidence="6 7">
    <name type="scientific">Vibrio nigripulchritudo SOn1</name>
    <dbReference type="NCBI Taxonomy" id="1238450"/>
    <lineage>
        <taxon>Bacteria</taxon>
        <taxon>Pseudomonadati</taxon>
        <taxon>Pseudomonadota</taxon>
        <taxon>Gammaproteobacteria</taxon>
        <taxon>Vibrionales</taxon>
        <taxon>Vibrionaceae</taxon>
        <taxon>Vibrio</taxon>
    </lineage>
</organism>
<sequence>MKPINDKRVAYFYEAVKLGSVRAAADKLNVAPSAVSRQISMLEEELGSVLLERHRKGVAATEAGEVLLKYHRETVSSQEACLQKLESLQGLQSGHIKLAVGEGFVGELMSEALPQFEAKFPELTYSVMLGGSNDVIRKVEQDEAHIGLLFHPSKHPNIRTQSRVQRPICAVVPPNHPLTQIRDAVTFESLLDYPIGLQDVDYGVRQIIGMAEFQQRVRIHPKLTTDSIAVLKQFARSGMGITLLPEFVVAREVADGQLVALPVEHPILKQGEVHLITRLGRQLSEAPQKLVSHLKRWLDD</sequence>
<evidence type="ECO:0000256" key="4">
    <source>
        <dbReference type="ARBA" id="ARBA00023163"/>
    </source>
</evidence>
<dbReference type="Pfam" id="PF03466">
    <property type="entry name" value="LysR_substrate"/>
    <property type="match status" value="1"/>
</dbReference>
<feature type="domain" description="HTH lysR-type" evidence="5">
    <location>
        <begin position="11"/>
        <end position="61"/>
    </location>
</feature>
<dbReference type="Pfam" id="PF00126">
    <property type="entry name" value="HTH_1"/>
    <property type="match status" value="1"/>
</dbReference>
<keyword evidence="2" id="KW-0805">Transcription regulation</keyword>
<evidence type="ECO:0000259" key="5">
    <source>
        <dbReference type="PROSITE" id="PS50931"/>
    </source>
</evidence>
<dbReference type="FunFam" id="1.10.10.10:FF:000001">
    <property type="entry name" value="LysR family transcriptional regulator"/>
    <property type="match status" value="1"/>
</dbReference>
<dbReference type="RefSeq" id="WP_022613238.1">
    <property type="nucleotide sequence ID" value="NZ_LK391965.1"/>
</dbReference>